<dbReference type="EMBL" id="JAINUG010000059">
    <property type="protein sequence ID" value="KAJ8403207.1"/>
    <property type="molecule type" value="Genomic_DNA"/>
</dbReference>
<dbReference type="Proteomes" id="UP001221898">
    <property type="component" value="Unassembled WGS sequence"/>
</dbReference>
<dbReference type="AlphaFoldDB" id="A0AAD7SJF3"/>
<sequence length="135" mass="14637">MCPIWPHALECGSGELCERQYASIVCGEHISVHTTARFIDYAFFPSKTISGASWLSGDSERVQVVVGVQGGVVSNPHYCRSRSAASGLCALGLKSHFLPCRVLFRLTNALGGRWVPVLTVPASVARCRQEMHGAY</sequence>
<evidence type="ECO:0000313" key="1">
    <source>
        <dbReference type="EMBL" id="KAJ8403207.1"/>
    </source>
</evidence>
<proteinExistence type="predicted"/>
<name>A0AAD7SJF3_9TELE</name>
<accession>A0AAD7SJF3</accession>
<comment type="caution">
    <text evidence="1">The sequence shown here is derived from an EMBL/GenBank/DDBJ whole genome shotgun (WGS) entry which is preliminary data.</text>
</comment>
<keyword evidence="2" id="KW-1185">Reference proteome</keyword>
<gene>
    <name evidence="1" type="ORF">AAFF_G00354240</name>
</gene>
<reference evidence="1" key="1">
    <citation type="journal article" date="2023" name="Science">
        <title>Genome structures resolve the early diversification of teleost fishes.</title>
        <authorList>
            <person name="Parey E."/>
            <person name="Louis A."/>
            <person name="Montfort J."/>
            <person name="Bouchez O."/>
            <person name="Roques C."/>
            <person name="Iampietro C."/>
            <person name="Lluch J."/>
            <person name="Castinel A."/>
            <person name="Donnadieu C."/>
            <person name="Desvignes T."/>
            <person name="Floi Bucao C."/>
            <person name="Jouanno E."/>
            <person name="Wen M."/>
            <person name="Mejri S."/>
            <person name="Dirks R."/>
            <person name="Jansen H."/>
            <person name="Henkel C."/>
            <person name="Chen W.J."/>
            <person name="Zahm M."/>
            <person name="Cabau C."/>
            <person name="Klopp C."/>
            <person name="Thompson A.W."/>
            <person name="Robinson-Rechavi M."/>
            <person name="Braasch I."/>
            <person name="Lecointre G."/>
            <person name="Bobe J."/>
            <person name="Postlethwait J.H."/>
            <person name="Berthelot C."/>
            <person name="Roest Crollius H."/>
            <person name="Guiguen Y."/>
        </authorList>
    </citation>
    <scope>NUCLEOTIDE SEQUENCE</scope>
    <source>
        <strain evidence="1">NC1722</strain>
    </source>
</reference>
<organism evidence="1 2">
    <name type="scientific">Aldrovandia affinis</name>
    <dbReference type="NCBI Taxonomy" id="143900"/>
    <lineage>
        <taxon>Eukaryota</taxon>
        <taxon>Metazoa</taxon>
        <taxon>Chordata</taxon>
        <taxon>Craniata</taxon>
        <taxon>Vertebrata</taxon>
        <taxon>Euteleostomi</taxon>
        <taxon>Actinopterygii</taxon>
        <taxon>Neopterygii</taxon>
        <taxon>Teleostei</taxon>
        <taxon>Notacanthiformes</taxon>
        <taxon>Halosauridae</taxon>
        <taxon>Aldrovandia</taxon>
    </lineage>
</organism>
<protein>
    <submittedName>
        <fullName evidence="1">Uncharacterized protein</fullName>
    </submittedName>
</protein>
<evidence type="ECO:0000313" key="2">
    <source>
        <dbReference type="Proteomes" id="UP001221898"/>
    </source>
</evidence>